<feature type="chain" id="PRO_5014675478" description="Secreted protein" evidence="2">
    <location>
        <begin position="29"/>
        <end position="509"/>
    </location>
</feature>
<reference evidence="3 4" key="1">
    <citation type="submission" date="2015-09" db="EMBL/GenBank/DDBJ databases">
        <title>Sorangium comparison.</title>
        <authorList>
            <person name="Zaburannyi N."/>
            <person name="Bunk B."/>
            <person name="Overmann J."/>
            <person name="Mueller R."/>
        </authorList>
    </citation>
    <scope>NUCLEOTIDE SEQUENCE [LARGE SCALE GENOMIC DNA]</scope>
    <source>
        <strain evidence="3 4">So ce26</strain>
    </source>
</reference>
<evidence type="ECO:0000256" key="1">
    <source>
        <dbReference type="SAM" id="MobiDB-lite"/>
    </source>
</evidence>
<dbReference type="RefSeq" id="WP_159397438.1">
    <property type="nucleotide sequence ID" value="NZ_CP012673.1"/>
</dbReference>
<evidence type="ECO:0000256" key="2">
    <source>
        <dbReference type="SAM" id="SignalP"/>
    </source>
</evidence>
<evidence type="ECO:0000313" key="3">
    <source>
        <dbReference type="EMBL" id="AUX44631.1"/>
    </source>
</evidence>
<keyword evidence="2" id="KW-0732">Signal</keyword>
<sequence length="509" mass="53615">MSPRRASLSGGIALALAALGVPSNDAHACGGGFFTRPSEAEWTHVTGHRVVISMSTTQTVLWDQVQYYGDPSEFAWVLPVKPGARLEIGADAWIEALDAATTPVVHAPLVVCDLSDRSTDCGPQRVKQGEYIGPWPTDGSRATEQVTVVHSRAVGPYETYTLSADAEGALDAWLTEHGFAIPEGARPVIDDYVAQGFDFIAVRLRPTAGVDQMKPLRVVTPGLVTTFPLRMLSVGAKESVALSVFVVAEGRIGVQNFPSAALDPAELTWDFVEFRSDLPDVRAAALTPEGGEAPWLTSYALGAPLLTPRQGYELAGPDDMLVDTIADVYFTRGHANGDVAQACSSTSFEEAALGKDKVVELCPADGAPCAEPGPGEADARVFTCGDALDDLGVALVGLRPADVWLTRLDAQLPVEALTDDLELTPGGMLTPPAAGEVSNHLFAEKGENADPVCTPVSAQDSSDIAALHAPPRSPQGGRSRGFATSAACAALVLGLGRRATRRRRQTARS</sequence>
<dbReference type="Pfam" id="PF10092">
    <property type="entry name" value="DUF2330"/>
    <property type="match status" value="1"/>
</dbReference>
<feature type="region of interest" description="Disordered" evidence="1">
    <location>
        <begin position="462"/>
        <end position="481"/>
    </location>
</feature>
<protein>
    <recommendedName>
        <fullName evidence="5">Secreted protein</fullName>
    </recommendedName>
</protein>
<name>A0A2L0EZ96_SORCE</name>
<dbReference type="Proteomes" id="UP000238348">
    <property type="component" value="Chromosome"/>
</dbReference>
<dbReference type="OrthoDB" id="5503640at2"/>
<dbReference type="EMBL" id="CP012673">
    <property type="protein sequence ID" value="AUX44631.1"/>
    <property type="molecule type" value="Genomic_DNA"/>
</dbReference>
<dbReference type="InterPro" id="IPR019283">
    <property type="entry name" value="DUF2330"/>
</dbReference>
<dbReference type="AlphaFoldDB" id="A0A2L0EZ96"/>
<proteinExistence type="predicted"/>
<evidence type="ECO:0000313" key="4">
    <source>
        <dbReference type="Proteomes" id="UP000238348"/>
    </source>
</evidence>
<gene>
    <name evidence="3" type="ORF">SOCE26_060970</name>
</gene>
<organism evidence="3 4">
    <name type="scientific">Sorangium cellulosum</name>
    <name type="common">Polyangium cellulosum</name>
    <dbReference type="NCBI Taxonomy" id="56"/>
    <lineage>
        <taxon>Bacteria</taxon>
        <taxon>Pseudomonadati</taxon>
        <taxon>Myxococcota</taxon>
        <taxon>Polyangia</taxon>
        <taxon>Polyangiales</taxon>
        <taxon>Polyangiaceae</taxon>
        <taxon>Sorangium</taxon>
    </lineage>
</organism>
<evidence type="ECO:0008006" key="5">
    <source>
        <dbReference type="Google" id="ProtNLM"/>
    </source>
</evidence>
<feature type="signal peptide" evidence="2">
    <location>
        <begin position="1"/>
        <end position="28"/>
    </location>
</feature>
<accession>A0A2L0EZ96</accession>